<dbReference type="InterPro" id="IPR008040">
    <property type="entry name" value="Hydant_A_N"/>
</dbReference>
<proteinExistence type="predicted"/>
<dbReference type="InterPro" id="IPR049517">
    <property type="entry name" value="ACX-like_C"/>
</dbReference>
<feature type="domain" description="Hydantoinase/oxoprolinase N-terminal" evidence="2">
    <location>
        <begin position="8"/>
        <end position="185"/>
    </location>
</feature>
<dbReference type="EMBL" id="AYXT01000012">
    <property type="protein sequence ID" value="ETF01252.1"/>
    <property type="molecule type" value="Genomic_DNA"/>
</dbReference>
<dbReference type="PATRIC" id="fig|1424334.3.peg.3714"/>
<gene>
    <name evidence="4" type="ORF">W822_18500</name>
</gene>
<dbReference type="InterPro" id="IPR043129">
    <property type="entry name" value="ATPase_NBD"/>
</dbReference>
<evidence type="ECO:0000313" key="5">
    <source>
        <dbReference type="Proteomes" id="UP000018733"/>
    </source>
</evidence>
<feature type="domain" description="Acetophenone carboxylase-like C-terminal" evidence="3">
    <location>
        <begin position="518"/>
        <end position="685"/>
    </location>
</feature>
<keyword evidence="5" id="KW-1185">Reference proteome</keyword>
<dbReference type="Pfam" id="PF19278">
    <property type="entry name" value="Hydant_A_C"/>
    <property type="match status" value="1"/>
</dbReference>
<dbReference type="GO" id="GO:0005829">
    <property type="term" value="C:cytosol"/>
    <property type="evidence" value="ECO:0007669"/>
    <property type="project" value="TreeGrafter"/>
</dbReference>
<dbReference type="eggNOG" id="COG0145">
    <property type="taxonomic scope" value="Bacteria"/>
</dbReference>
<sequence>MNTKCYALGIDIGGTFTDIVLFDTSSGQCVSHKELTTPAEPHVGALRGVQVLVDRESIALQSIDRVVHATTLFTNALIERKGMKTGLITTKGFRDTLEMAREHKYELFDLHIELPKPLVPRQLRLEVDERVGPEGTLEIAIDGAELTEQVQALVEQGVTSVAIVFLHAYANAANEQAARRIIKEVFPDVFVSISSEVSPQIREYERTSTTVANAYVKPLADGYLDRMTEQLAVLGIEAPLFMMLSNGGLTHVDEAKRVPIQLLESGPAAGALAGAFFGERSGFQDILAFDMGGTTAKLAVVNKGTPLITHRFEASREKRLTEGSGLPISISTIELIEIGAGGGSIAKLDELSLLKVGPESAGSAPGPACYGRGGIQPTVTDANLVLGLLDPVAFAGGTMSIDQDKAEAAIRPLAEKSGLTVPELAWGIHSVVNENMAAAARVHIAERGYHAGKFSLLLTGGGGPLHGCEIARRLGVTQVLCPPGAGVASAMGLLMAPARIDRMVSLGWKLESLDWKELEGAFQAIETDAAAVIESTLPQAKQSMVKQRAADLRFAGQGFEIVTDLPGGPYDKNAYDCIRDAFIKNYTRTFGQAPHAGEIEVINIRVAVSAPSSGKALSVEMSISGEHAIRGTRKLYLAGRNAYASVPVYERAALLPNQTIAGPAIVQEASSTLIVPEGASAQVDASFTLVVQLKQSAEVTGVEERKAVA</sequence>
<dbReference type="SUPFAM" id="SSF53067">
    <property type="entry name" value="Actin-like ATPase domain"/>
    <property type="match status" value="1"/>
</dbReference>
<dbReference type="RefSeq" id="WP_024006632.1">
    <property type="nucleotide sequence ID" value="NZ_KI650981.1"/>
</dbReference>
<dbReference type="InterPro" id="IPR002821">
    <property type="entry name" value="Hydantoinase_A"/>
</dbReference>
<evidence type="ECO:0000259" key="2">
    <source>
        <dbReference type="Pfam" id="PF05378"/>
    </source>
</evidence>
<dbReference type="GO" id="GO:0006749">
    <property type="term" value="P:glutathione metabolic process"/>
    <property type="evidence" value="ECO:0007669"/>
    <property type="project" value="TreeGrafter"/>
</dbReference>
<dbReference type="HOGENOM" id="CLU_002157_1_2_4"/>
<dbReference type="Pfam" id="PF05378">
    <property type="entry name" value="Hydant_A_N"/>
    <property type="match status" value="1"/>
</dbReference>
<dbReference type="InterPro" id="IPR045079">
    <property type="entry name" value="Oxoprolinase-like"/>
</dbReference>
<evidence type="ECO:0000259" key="3">
    <source>
        <dbReference type="Pfam" id="PF19278"/>
    </source>
</evidence>
<protein>
    <submittedName>
        <fullName evidence="4">Methylhydantoinase</fullName>
    </submittedName>
</protein>
<dbReference type="PANTHER" id="PTHR11365">
    <property type="entry name" value="5-OXOPROLINASE RELATED"/>
    <property type="match status" value="1"/>
</dbReference>
<dbReference type="STRING" id="1424334.W822_18500"/>
<evidence type="ECO:0000313" key="4">
    <source>
        <dbReference type="EMBL" id="ETF01252.1"/>
    </source>
</evidence>
<evidence type="ECO:0000259" key="1">
    <source>
        <dbReference type="Pfam" id="PF01968"/>
    </source>
</evidence>
<reference evidence="4 5" key="1">
    <citation type="journal article" date="2014" name="Genome Announc.">
        <title>Draft Genome Sequence of Advenella kashmirensis Strain W13003, a Polycyclic Aromatic Hydrocarbon-Degrading Bacterium.</title>
        <authorList>
            <person name="Wang X."/>
            <person name="Jin D."/>
            <person name="Zhou L."/>
            <person name="Wu L."/>
            <person name="An W."/>
            <person name="Zhao L."/>
        </authorList>
    </citation>
    <scope>NUCLEOTIDE SEQUENCE [LARGE SCALE GENOMIC DNA]</scope>
    <source>
        <strain evidence="4 5">W13003</strain>
    </source>
</reference>
<dbReference type="Proteomes" id="UP000018733">
    <property type="component" value="Unassembled WGS sequence"/>
</dbReference>
<dbReference type="Pfam" id="PF01968">
    <property type="entry name" value="Hydantoinase_A"/>
    <property type="match status" value="1"/>
</dbReference>
<dbReference type="GO" id="GO:0017168">
    <property type="term" value="F:5-oxoprolinase (ATP-hydrolyzing) activity"/>
    <property type="evidence" value="ECO:0007669"/>
    <property type="project" value="TreeGrafter"/>
</dbReference>
<name>V8QNL9_9BURK</name>
<dbReference type="OrthoDB" id="9768323at2"/>
<feature type="domain" description="Hydantoinase A/oxoprolinase" evidence="1">
    <location>
        <begin position="206"/>
        <end position="500"/>
    </location>
</feature>
<accession>V8QNL9</accession>
<organism evidence="4 5">
    <name type="scientific">Advenella kashmirensis W13003</name>
    <dbReference type="NCBI Taxonomy" id="1424334"/>
    <lineage>
        <taxon>Bacteria</taxon>
        <taxon>Pseudomonadati</taxon>
        <taxon>Pseudomonadota</taxon>
        <taxon>Betaproteobacteria</taxon>
        <taxon>Burkholderiales</taxon>
        <taxon>Alcaligenaceae</taxon>
    </lineage>
</organism>
<dbReference type="PANTHER" id="PTHR11365:SF23">
    <property type="entry name" value="HYPOTHETICAL 5-OXOPROLINASE (EUROFUNG)-RELATED"/>
    <property type="match status" value="1"/>
</dbReference>
<dbReference type="AlphaFoldDB" id="V8QNL9"/>
<comment type="caution">
    <text evidence="4">The sequence shown here is derived from an EMBL/GenBank/DDBJ whole genome shotgun (WGS) entry which is preliminary data.</text>
</comment>